<keyword evidence="4 6" id="KW-0274">FAD</keyword>
<evidence type="ECO:0000313" key="10">
    <source>
        <dbReference type="EMBL" id="CAO03071.1"/>
    </source>
</evidence>
<comment type="similarity">
    <text evidence="2 6">Belongs to the acyl-CoA dehydrogenase family.</text>
</comment>
<reference evidence="10" key="1">
    <citation type="journal article" date="2008" name="Environ. Microbiol.">
        <title>Genes encoding the candidate enzyme for anaerobic activation of n-alkanes in the denitrifying bacterium, strain HxN1.</title>
        <authorList>
            <person name="Grundmann O."/>
            <person name="Behrends A."/>
            <person name="Rabus R."/>
            <person name="Amann J."/>
            <person name="Halder T."/>
            <person name="Heider J."/>
            <person name="Widdel F."/>
        </authorList>
    </citation>
    <scope>NUCLEOTIDE SEQUENCE</scope>
    <source>
        <strain evidence="10">HxN1</strain>
    </source>
</reference>
<feature type="domain" description="Acyl-CoA oxidase/dehydrogenase middle" evidence="8">
    <location>
        <begin position="123"/>
        <end position="217"/>
    </location>
</feature>
<dbReference type="FunFam" id="1.10.540.10:FF:000009">
    <property type="entry name" value="Probable acyl-CoA dehydrogenase"/>
    <property type="match status" value="1"/>
</dbReference>
<protein>
    <submittedName>
        <fullName evidence="10">MasA protein</fullName>
    </submittedName>
</protein>
<keyword evidence="5 6" id="KW-0560">Oxidoreductase</keyword>
<feature type="domain" description="Acyl-CoA dehydrogenase/oxidase N-terminal" evidence="9">
    <location>
        <begin position="8"/>
        <end position="119"/>
    </location>
</feature>
<evidence type="ECO:0000256" key="5">
    <source>
        <dbReference type="ARBA" id="ARBA00023002"/>
    </source>
</evidence>
<dbReference type="InterPro" id="IPR046373">
    <property type="entry name" value="Acyl-CoA_Oxase/DH_mid-dom_sf"/>
</dbReference>
<dbReference type="SUPFAM" id="SSF47203">
    <property type="entry name" value="Acyl-CoA dehydrogenase C-terminal domain-like"/>
    <property type="match status" value="1"/>
</dbReference>
<feature type="domain" description="Acyl-CoA dehydrogenase/oxidase C-terminal" evidence="7">
    <location>
        <begin position="230"/>
        <end position="377"/>
    </location>
</feature>
<gene>
    <name evidence="10" type="primary">masA</name>
</gene>
<dbReference type="Pfam" id="PF00441">
    <property type="entry name" value="Acyl-CoA_dh_1"/>
    <property type="match status" value="1"/>
</dbReference>
<dbReference type="GO" id="GO:0003995">
    <property type="term" value="F:acyl-CoA dehydrogenase activity"/>
    <property type="evidence" value="ECO:0007669"/>
    <property type="project" value="InterPro"/>
</dbReference>
<dbReference type="InterPro" id="IPR006091">
    <property type="entry name" value="Acyl-CoA_Oxase/DH_mid-dom"/>
</dbReference>
<proteinExistence type="inferred from homology"/>
<dbReference type="InterPro" id="IPR009075">
    <property type="entry name" value="AcylCo_DH/oxidase_C"/>
</dbReference>
<evidence type="ECO:0000256" key="2">
    <source>
        <dbReference type="ARBA" id="ARBA00009347"/>
    </source>
</evidence>
<dbReference type="InterPro" id="IPR013786">
    <property type="entry name" value="AcylCoA_DH/ox_N"/>
</dbReference>
<evidence type="ECO:0000259" key="8">
    <source>
        <dbReference type="Pfam" id="PF02770"/>
    </source>
</evidence>
<dbReference type="Gene3D" id="2.40.110.10">
    <property type="entry name" value="Butyryl-CoA Dehydrogenase, subunit A, domain 2"/>
    <property type="match status" value="1"/>
</dbReference>
<evidence type="ECO:0000256" key="3">
    <source>
        <dbReference type="ARBA" id="ARBA00022630"/>
    </source>
</evidence>
<organism evidence="10">
    <name type="scientific">Azoarcus sp. HxN1</name>
    <dbReference type="NCBI Taxonomy" id="83404"/>
    <lineage>
        <taxon>Bacteria</taxon>
        <taxon>Pseudomonadati</taxon>
        <taxon>Pseudomonadota</taxon>
        <taxon>Betaproteobacteria</taxon>
        <taxon>Rhodocyclales</taxon>
        <taxon>Zoogloeaceae</taxon>
        <taxon>Azoarcus</taxon>
    </lineage>
</organism>
<dbReference type="InterPro" id="IPR006089">
    <property type="entry name" value="Acyl-CoA_DH_CS"/>
</dbReference>
<dbReference type="PANTHER" id="PTHR43884:SF12">
    <property type="entry name" value="ISOVALERYL-COA DEHYDROGENASE, MITOCHONDRIAL-RELATED"/>
    <property type="match status" value="1"/>
</dbReference>
<keyword evidence="3 6" id="KW-0285">Flavoprotein</keyword>
<dbReference type="Pfam" id="PF02771">
    <property type="entry name" value="Acyl-CoA_dh_N"/>
    <property type="match status" value="1"/>
</dbReference>
<dbReference type="SUPFAM" id="SSF56645">
    <property type="entry name" value="Acyl-CoA dehydrogenase NM domain-like"/>
    <property type="match status" value="1"/>
</dbReference>
<dbReference type="Pfam" id="PF02770">
    <property type="entry name" value="Acyl-CoA_dh_M"/>
    <property type="match status" value="1"/>
</dbReference>
<dbReference type="Gene3D" id="1.20.140.10">
    <property type="entry name" value="Butyryl-CoA Dehydrogenase, subunit A, domain 3"/>
    <property type="match status" value="1"/>
</dbReference>
<dbReference type="EMBL" id="AM748709">
    <property type="protein sequence ID" value="CAO03071.1"/>
    <property type="molecule type" value="Genomic_DNA"/>
</dbReference>
<evidence type="ECO:0000259" key="9">
    <source>
        <dbReference type="Pfam" id="PF02771"/>
    </source>
</evidence>
<evidence type="ECO:0000259" key="7">
    <source>
        <dbReference type="Pfam" id="PF00441"/>
    </source>
</evidence>
<dbReference type="FunFam" id="2.40.110.10:FF:000002">
    <property type="entry name" value="Acyl-CoA dehydrogenase fadE12"/>
    <property type="match status" value="1"/>
</dbReference>
<evidence type="ECO:0000256" key="6">
    <source>
        <dbReference type="RuleBase" id="RU362125"/>
    </source>
</evidence>
<dbReference type="InterPro" id="IPR037069">
    <property type="entry name" value="AcylCoA_DH/ox_N_sf"/>
</dbReference>
<name>A9J4J8_9RHOO</name>
<dbReference type="GO" id="GO:0050660">
    <property type="term" value="F:flavin adenine dinucleotide binding"/>
    <property type="evidence" value="ECO:0007669"/>
    <property type="project" value="InterPro"/>
</dbReference>
<dbReference type="PANTHER" id="PTHR43884">
    <property type="entry name" value="ACYL-COA DEHYDROGENASE"/>
    <property type="match status" value="1"/>
</dbReference>
<evidence type="ECO:0000256" key="4">
    <source>
        <dbReference type="ARBA" id="ARBA00022827"/>
    </source>
</evidence>
<dbReference type="PROSITE" id="PS00072">
    <property type="entry name" value="ACYL_COA_DH_1"/>
    <property type="match status" value="1"/>
</dbReference>
<dbReference type="FunFam" id="1.20.140.10:FF:000001">
    <property type="entry name" value="Acyl-CoA dehydrogenase"/>
    <property type="match status" value="1"/>
</dbReference>
<evidence type="ECO:0000256" key="1">
    <source>
        <dbReference type="ARBA" id="ARBA00001974"/>
    </source>
</evidence>
<dbReference type="AlphaFoldDB" id="A9J4J8"/>
<sequence length="379" mass="42506">MNRAHFEHEHNIFRQSVRAFLEKEVVPHQAEWERDGIVSREVWKKAGDNGFLLPWADECYGGSGAKDFRYDQIVCEELARVNESGLMLHLHNSLVGPYIEHFGTAEQKERWLPPCVSGDSILAIAMTEPGAGSDLAGMKTTAVEKEDHFLLNGSKTFISNGLLSDLVIVAAKTASDTRHAIGLFMLERGMEGFERGRKLEKLGMRSQDTAELFFNNVKVPKTNLLGEKTKGFHILMQMLVHERVTLACSAVALSSAALKMTKEYVEQRNAFGSQVSKFQNTRFKLAEMKTEIDIAQVFVDKCVMDLNNRELSAASACEAKLFCSELLTRVADQCVQLHGGYGYMWEYPITQLYATARIYPIFAGTSEMMKEVIAKAMNI</sequence>
<dbReference type="InterPro" id="IPR009100">
    <property type="entry name" value="AcylCoA_DH/oxidase_NM_dom_sf"/>
</dbReference>
<comment type="cofactor">
    <cofactor evidence="1 6">
        <name>FAD</name>
        <dbReference type="ChEBI" id="CHEBI:57692"/>
    </cofactor>
</comment>
<dbReference type="InterPro" id="IPR036250">
    <property type="entry name" value="AcylCo_DH-like_C"/>
</dbReference>
<accession>A9J4J8</accession>
<dbReference type="Gene3D" id="1.10.540.10">
    <property type="entry name" value="Acyl-CoA dehydrogenase/oxidase, N-terminal domain"/>
    <property type="match status" value="1"/>
</dbReference>